<evidence type="ECO:0000256" key="4">
    <source>
        <dbReference type="SAM" id="MobiDB-lite"/>
    </source>
</evidence>
<feature type="compositionally biased region" description="Basic residues" evidence="4">
    <location>
        <begin position="1"/>
        <end position="12"/>
    </location>
</feature>
<evidence type="ECO:0000313" key="7">
    <source>
        <dbReference type="Proteomes" id="UP000278673"/>
    </source>
</evidence>
<dbReference type="SUPFAM" id="SSF46894">
    <property type="entry name" value="C-terminal effector domain of the bipartite response regulators"/>
    <property type="match status" value="1"/>
</dbReference>
<accession>A0A3M2LPI5</accession>
<dbReference type="PANTHER" id="PTHR44688">
    <property type="entry name" value="DNA-BINDING TRANSCRIPTIONAL ACTIVATOR DEVR_DOSR"/>
    <property type="match status" value="1"/>
</dbReference>
<dbReference type="Pfam" id="PF00196">
    <property type="entry name" value="GerE"/>
    <property type="match status" value="1"/>
</dbReference>
<dbReference type="InterPro" id="IPR016032">
    <property type="entry name" value="Sig_transdc_resp-reg_C-effctor"/>
</dbReference>
<dbReference type="CDD" id="cd06170">
    <property type="entry name" value="LuxR_C_like"/>
    <property type="match status" value="1"/>
</dbReference>
<dbReference type="Proteomes" id="UP000278673">
    <property type="component" value="Unassembled WGS sequence"/>
</dbReference>
<organism evidence="6 7">
    <name type="scientific">Streptomyces triticirhizae</name>
    <dbReference type="NCBI Taxonomy" id="2483353"/>
    <lineage>
        <taxon>Bacteria</taxon>
        <taxon>Bacillati</taxon>
        <taxon>Actinomycetota</taxon>
        <taxon>Actinomycetes</taxon>
        <taxon>Kitasatosporales</taxon>
        <taxon>Streptomycetaceae</taxon>
        <taxon>Streptomyces</taxon>
    </lineage>
</organism>
<feature type="region of interest" description="Disordered" evidence="4">
    <location>
        <begin position="1"/>
        <end position="27"/>
    </location>
</feature>
<dbReference type="Gene3D" id="1.10.10.10">
    <property type="entry name" value="Winged helix-like DNA-binding domain superfamily/Winged helix DNA-binding domain"/>
    <property type="match status" value="1"/>
</dbReference>
<keyword evidence="3" id="KW-0804">Transcription</keyword>
<reference evidence="6 7" key="1">
    <citation type="submission" date="2018-10" db="EMBL/GenBank/DDBJ databases">
        <title>Isolation, diversity and antifungal activity of actinobacteria from wheat.</title>
        <authorList>
            <person name="Han C."/>
        </authorList>
    </citation>
    <scope>NUCLEOTIDE SEQUENCE [LARGE SCALE GENOMIC DNA]</scope>
    <source>
        <strain evidence="6 7">NEAU-YY642</strain>
    </source>
</reference>
<comment type="caution">
    <text evidence="6">The sequence shown here is derived from an EMBL/GenBank/DDBJ whole genome shotgun (WGS) entry which is preliminary data.</text>
</comment>
<evidence type="ECO:0000256" key="2">
    <source>
        <dbReference type="ARBA" id="ARBA00023125"/>
    </source>
</evidence>
<dbReference type="PRINTS" id="PR00038">
    <property type="entry name" value="HTHLUXR"/>
</dbReference>
<protein>
    <submittedName>
        <fullName evidence="6">LuxR family transcriptional regulator</fullName>
    </submittedName>
</protein>
<keyword evidence="7" id="KW-1185">Reference proteome</keyword>
<dbReference type="EMBL" id="RFFJ01000084">
    <property type="protein sequence ID" value="RMI38800.1"/>
    <property type="molecule type" value="Genomic_DNA"/>
</dbReference>
<proteinExistence type="predicted"/>
<sequence>MPGPCRARRPCPRRPLSSVPRNRTRRAVDSGCDVRQLLARGGHERALDALTAREREVLTEMAQGHTNAAIATRLFISRSAVEKHVNAIFTKLDLTALAATTHSRRVLAVLRYLGA</sequence>
<dbReference type="AlphaFoldDB" id="A0A3M2LPI5"/>
<feature type="domain" description="HTH luxR-type" evidence="5">
    <location>
        <begin position="43"/>
        <end position="107"/>
    </location>
</feature>
<keyword evidence="2" id="KW-0238">DNA-binding</keyword>
<dbReference type="InterPro" id="IPR036388">
    <property type="entry name" value="WH-like_DNA-bd_sf"/>
</dbReference>
<evidence type="ECO:0000259" key="5">
    <source>
        <dbReference type="PROSITE" id="PS50043"/>
    </source>
</evidence>
<dbReference type="PROSITE" id="PS50043">
    <property type="entry name" value="HTH_LUXR_2"/>
    <property type="match status" value="1"/>
</dbReference>
<evidence type="ECO:0000256" key="1">
    <source>
        <dbReference type="ARBA" id="ARBA00023015"/>
    </source>
</evidence>
<evidence type="ECO:0000313" key="6">
    <source>
        <dbReference type="EMBL" id="RMI38800.1"/>
    </source>
</evidence>
<dbReference type="GO" id="GO:0006355">
    <property type="term" value="P:regulation of DNA-templated transcription"/>
    <property type="evidence" value="ECO:0007669"/>
    <property type="project" value="InterPro"/>
</dbReference>
<evidence type="ECO:0000256" key="3">
    <source>
        <dbReference type="ARBA" id="ARBA00023163"/>
    </source>
</evidence>
<gene>
    <name evidence="6" type="ORF">EBN88_16135</name>
</gene>
<dbReference type="InterPro" id="IPR000792">
    <property type="entry name" value="Tscrpt_reg_LuxR_C"/>
</dbReference>
<dbReference type="SMART" id="SM00421">
    <property type="entry name" value="HTH_LUXR"/>
    <property type="match status" value="1"/>
</dbReference>
<keyword evidence="1" id="KW-0805">Transcription regulation</keyword>
<name>A0A3M2LPI5_9ACTN</name>
<dbReference type="PANTHER" id="PTHR44688:SF16">
    <property type="entry name" value="DNA-BINDING TRANSCRIPTIONAL ACTIVATOR DEVR_DOSR"/>
    <property type="match status" value="1"/>
</dbReference>
<dbReference type="GO" id="GO:0003677">
    <property type="term" value="F:DNA binding"/>
    <property type="evidence" value="ECO:0007669"/>
    <property type="project" value="UniProtKB-KW"/>
</dbReference>